<comment type="similarity">
    <text evidence="1">Belongs to the initiator RepB protein family.</text>
</comment>
<evidence type="ECO:0000313" key="5">
    <source>
        <dbReference type="EMBL" id="PHM51445.1"/>
    </source>
</evidence>
<organism evidence="4">
    <name type="scientific">Xenorhabdus hominickii</name>
    <dbReference type="NCBI Taxonomy" id="351679"/>
    <lineage>
        <taxon>Bacteria</taxon>
        <taxon>Pseudomonadati</taxon>
        <taxon>Pseudomonadota</taxon>
        <taxon>Gammaproteobacteria</taxon>
        <taxon>Enterobacterales</taxon>
        <taxon>Morganellaceae</taxon>
        <taxon>Xenorhabdus</taxon>
    </lineage>
</organism>
<dbReference type="GO" id="GO:0006270">
    <property type="term" value="P:DNA replication initiation"/>
    <property type="evidence" value="ECO:0007669"/>
    <property type="project" value="InterPro"/>
</dbReference>
<dbReference type="GO" id="GO:0003887">
    <property type="term" value="F:DNA-directed DNA polymerase activity"/>
    <property type="evidence" value="ECO:0007669"/>
    <property type="project" value="InterPro"/>
</dbReference>
<name>A0A1V0M4Y0_XENHO</name>
<evidence type="ECO:0000256" key="2">
    <source>
        <dbReference type="SAM" id="Phobius"/>
    </source>
</evidence>
<gene>
    <name evidence="5" type="ORF">Xhom_04925</name>
</gene>
<protein>
    <submittedName>
        <fullName evidence="4">Initiator Replication protein</fullName>
    </submittedName>
    <submittedName>
        <fullName evidence="5">RepB family plasmid replication initiator protein</fullName>
    </submittedName>
</protein>
<evidence type="ECO:0000313" key="4">
    <source>
        <dbReference type="EMBL" id="ARD69889.1"/>
    </source>
</evidence>
<dbReference type="AlphaFoldDB" id="A0A1V0M4Y0"/>
<reference evidence="4" key="1">
    <citation type="journal article" date="2017" name="J. Invertebr. Pathol.">
        <title>Identification and bacterial characteristics of Xenorhabdus hominickii ANU101 from an entomopathogenic nematode, Steinernema monticolum.</title>
        <authorList>
            <person name="Park Y."/>
            <person name="Kang S."/>
            <person name="Sadekuzzaman M."/>
            <person name="Kim H."/>
            <person name="Jung J.K."/>
            <person name="Kim Y."/>
        </authorList>
    </citation>
    <scope>NUCLEOTIDE SEQUENCE</scope>
    <source>
        <strain evidence="4">ANU101</strain>
        <plasmid evidence="4">unnamed4</plasmid>
    </source>
</reference>
<dbReference type="EMBL" id="NJAI01000018">
    <property type="protein sequence ID" value="PHM51445.1"/>
    <property type="molecule type" value="Genomic_DNA"/>
</dbReference>
<evidence type="ECO:0000313" key="6">
    <source>
        <dbReference type="Proteomes" id="UP000225433"/>
    </source>
</evidence>
<dbReference type="EMBL" id="KX517801">
    <property type="protein sequence ID" value="ARD69889.1"/>
    <property type="molecule type" value="Genomic_DNA"/>
</dbReference>
<dbReference type="SUPFAM" id="SSF46785">
    <property type="entry name" value="Winged helix' DNA-binding domain"/>
    <property type="match status" value="2"/>
</dbReference>
<keyword evidence="2" id="KW-0472">Membrane</keyword>
<dbReference type="Pfam" id="PF01051">
    <property type="entry name" value="Rep3_N"/>
    <property type="match status" value="1"/>
</dbReference>
<dbReference type="Proteomes" id="UP000225433">
    <property type="component" value="Unassembled WGS sequence"/>
</dbReference>
<feature type="domain" description="Initiator Rep protein WH1" evidence="3">
    <location>
        <begin position="35"/>
        <end position="181"/>
    </location>
</feature>
<dbReference type="Gene3D" id="1.10.10.10">
    <property type="entry name" value="Winged helix-like DNA-binding domain superfamily/Winged helix DNA-binding domain"/>
    <property type="match status" value="2"/>
</dbReference>
<dbReference type="InterPro" id="IPR000525">
    <property type="entry name" value="Initiator_Rep_WH1"/>
</dbReference>
<sequence>MVYVKKFVYLCGWLMYFYFVYQLSLRCLTMSELVVFKANELVVSRYDLTEHETKLILFCVAKLNPTIETPNEEQRTVTFSCSEYAQVMDLSYENAWGRLNAATSDLFKRSVELIYPSGDVAKRIFNWADYAEFNRKHQTVTLIFSKYIVPLLFHLKKFIKYNLVHVKAFENKYSMRVYEWLLKEMSQRKTNKANIEISLKEFKFMLMLENNYPEFKFLNTRVLKPIIKDLNTYSNMKLNIEKRGRPADTLIFQCELDKQIDLVTELAKDPTQTPKKTDSKTIKSISTMPENRLYDGLKKTLHDALTAKIQLTSFEAKFLSDMQSKYDLNGSFSWLTEKQRTTLEKILAKYGRI</sequence>
<evidence type="ECO:0000256" key="1">
    <source>
        <dbReference type="ARBA" id="ARBA00038283"/>
    </source>
</evidence>
<keyword evidence="2" id="KW-0812">Transmembrane</keyword>
<dbReference type="InterPro" id="IPR036388">
    <property type="entry name" value="WH-like_DNA-bd_sf"/>
</dbReference>
<geneLocation type="plasmid" evidence="4">
    <name>unnamed4</name>
</geneLocation>
<dbReference type="Pfam" id="PF21205">
    <property type="entry name" value="Rep3_C"/>
    <property type="match status" value="1"/>
</dbReference>
<evidence type="ECO:0000259" key="3">
    <source>
        <dbReference type="Pfam" id="PF01051"/>
    </source>
</evidence>
<dbReference type="InterPro" id="IPR036390">
    <property type="entry name" value="WH_DNA-bd_sf"/>
</dbReference>
<keyword evidence="2" id="KW-1133">Transmembrane helix</keyword>
<proteinExistence type="inferred from homology"/>
<keyword evidence="4" id="KW-0614">Plasmid</keyword>
<accession>A0A1V0M4Y0</accession>
<reference evidence="5 6" key="2">
    <citation type="journal article" date="2017" name="Nat. Microbiol.">
        <title>Natural product diversity associated with the nematode symbionts Photorhabdus and Xenorhabdus.</title>
        <authorList>
            <person name="Tobias N.J."/>
            <person name="Wolff H."/>
            <person name="Djahanschiri B."/>
            <person name="Grundmann F."/>
            <person name="Kronenwerth M."/>
            <person name="Shi Y.M."/>
            <person name="Simonyi S."/>
            <person name="Grun P."/>
            <person name="Shapiro-Ilan D."/>
            <person name="Pidot S.J."/>
            <person name="Stinear T.P."/>
            <person name="Ebersberger I."/>
            <person name="Bode H.B."/>
        </authorList>
    </citation>
    <scope>NUCLEOTIDE SEQUENCE [LARGE SCALE GENOMIC DNA]</scope>
    <source>
        <strain evidence="5 6">DSM 17903</strain>
    </source>
</reference>
<feature type="transmembrane region" description="Helical" evidence="2">
    <location>
        <begin position="7"/>
        <end position="25"/>
    </location>
</feature>